<reference evidence="1" key="1">
    <citation type="submission" date="2018-05" db="EMBL/GenBank/DDBJ databases">
        <authorList>
            <person name="Lanie J.A."/>
            <person name="Ng W.-L."/>
            <person name="Kazmierczak K.M."/>
            <person name="Andrzejewski T.M."/>
            <person name="Davidsen T.M."/>
            <person name="Wayne K.J."/>
            <person name="Tettelin H."/>
            <person name="Glass J.I."/>
            <person name="Rusch D."/>
            <person name="Podicherti R."/>
            <person name="Tsui H.-C.T."/>
            <person name="Winkler M.E."/>
        </authorList>
    </citation>
    <scope>NUCLEOTIDE SEQUENCE</scope>
</reference>
<dbReference type="AlphaFoldDB" id="A0A383A8B3"/>
<accession>A0A383A8B3</accession>
<dbReference type="EMBL" id="UINC01189937">
    <property type="protein sequence ID" value="SVE03843.1"/>
    <property type="molecule type" value="Genomic_DNA"/>
</dbReference>
<feature type="non-terminal residue" evidence="1">
    <location>
        <position position="46"/>
    </location>
</feature>
<feature type="non-terminal residue" evidence="1">
    <location>
        <position position="1"/>
    </location>
</feature>
<sequence length="46" mass="5123">VAEAVAYLNNRRASVAWNGGKLMTGRHREPLEFDGEGPLLVWDLRG</sequence>
<proteinExistence type="predicted"/>
<protein>
    <submittedName>
        <fullName evidence="1">Uncharacterized protein</fullName>
    </submittedName>
</protein>
<gene>
    <name evidence="1" type="ORF">METZ01_LOCUS456697</name>
</gene>
<name>A0A383A8B3_9ZZZZ</name>
<organism evidence="1">
    <name type="scientific">marine metagenome</name>
    <dbReference type="NCBI Taxonomy" id="408172"/>
    <lineage>
        <taxon>unclassified sequences</taxon>
        <taxon>metagenomes</taxon>
        <taxon>ecological metagenomes</taxon>
    </lineage>
</organism>
<evidence type="ECO:0000313" key="1">
    <source>
        <dbReference type="EMBL" id="SVE03843.1"/>
    </source>
</evidence>